<sequence>MPAEPDSRTDIYSLGILFWTMLCGNTPFDGATALDVMQNVLSKRIPPVSSGRIDIPEALSMVIQRMTQRNIEERYHSTSGLKFDLIRIRELLCEGDGQGLKAFEIGSKDISCFFNLPLQQIGREKERQTIVDVIHHVSKRRRGGLKVLNSLSSNSSFSDGPLNFQFDDLVSDTSSSRGSESRLNSISSVPVSLDQARNQRSQDSVTQTRDSMGEDGQAGRPHLATTSRGHSHNSLEGSSSLSRSAPSNDSTVVRGLSNARTTRRKGRCEVVAVGGATGLGKSRLVQSVQSTARSQGYFASAKFNKTKKAPFDPILKVMSSMFRQVFSEADVSTDFHNSLRSFLKNTGVWAALRSYLNLPDWLLNTSGASKTAHQRDVDPSRRASSPAIHCGSSGHTAEAWLRSGGASKSTKFMSVFIDVLRLFAMQKLCIWTLEDVQNADSESAELIHHIVQAKIPLVLILTYTDEEGIPRELRPSMQSATKVQLHPFTEAQTAEYVAETLHRDHQYILPLVAVIQEKSRGNLFYIREILDTCYRKQCVYYSWRENNWLFDLDKVFEVFESTEYGSSVTNDFITKRLLELPADTRKLLAWASLLGGAFSYDLVSQLLNPKNAPADAERLPLFGEKECIVTALNGALNAYILMPAESESRFRFSHDRYLFAAASLLEKDWNTSMMHYEIARIVSSSSEWHDDAMGDSKALYMRSRHICLAVDLIKARETNRGAFRDVLYQAGETAAESGARSTAIYYFAHCLMLLQDDPWDDSKHDVSYQETLQLFVRSAECYWHQNMLDEALSLIRTTFQHARDPCDMASSFILQSRVHAVRGDSFGAFQALKDCLSLLGSPVPPTTWEECDAEFQNMYTRLQNIDTQELLARQPSEDDRVTLTMGPVFIELLSAAFWSNSLLFYQATLKLVNIHLERGTTSQVALAYIHLGSIAGGRFAMLNFAADMGAIAKRLLSMYPDDSYTLGRGQTLHPLFLGHLEAPAADLVPHLQVALDSALVAGDRLLTLLNLGTQAHFRVIACYDCAEIEAYVDEIPLDLKNWQQDLRGGVLLMGARQYARALQGKTSIDNASTIFTDEDHDSSAYLRWIEQTASNPKRPKTYYLASKLPVLVLYGHYEEARALGELLLPMLGSLWCQRLNYSVTYHLSLAYLALLCDNKDHPKKEQMLKHVLTTINQLEALCAITDVNYRSWIYLLSAVLAEVNGDRPTALENFESAIDHSEIHGFTMDEAHALELYAEWLVRKKARRPACHALKDCISVYRRVSAFGKANHVINKYEYLLRGTVSLTTVDVAVQTNVIDTGNTTFRLEQNEDHEQLLGTETAVDRTQNWIVPETGRRHDSSNDLRNGFSAVGLDMLDLSSILESSQLLSSELKIDKLMAKMSSIILESTGGTLCGIVIEDAQIEWSIACVASSESNNDPDQTPGVTSFPASQPLDTVDDMVARQVTLYTLRFRENVFVQNLLEDDRFSNVSDAYLKRNPEGKAVICIPVIHSNHLLGSIYVEGPPNSFTERNTQVLHLLVNQISISMANALLFKEVERVSASNEAMLEMQKRALAQARAAENKAKEAEAIAIRNMKLKEEAAKAKSLFLANVSHELRTPLNGVIGMSELLKASLLNPEQQGYADSIRVCGDTLLSIINDLLDYSKLEAGKMNVQEMPLSLNETITEVVRALAYTNAERGLKTIEQLELNPEMLVMGDPVRLHQILMNLLSNSYKFTPRGSVTVRAVVDQEGPTWVDVTCSVIDTGIGIPEEQKKKLFLPFSQVESSSARSYGGTGLGLSIVKALIENVMHGSVRLDSAPGRTTATSSPPAPASTCPPSLVQICASASPRTTSSTNASPSLLYRS</sequence>
<dbReference type="EMBL" id="JAPHNI010001219">
    <property type="protein sequence ID" value="KAJ8106271.1"/>
    <property type="molecule type" value="Genomic_DNA"/>
</dbReference>
<proteinExistence type="predicted"/>
<accession>A0ACC2HTH3</accession>
<reference evidence="1" key="1">
    <citation type="submission" date="2022-11" db="EMBL/GenBank/DDBJ databases">
        <title>Genome Sequence of Boeremia exigua.</title>
        <authorList>
            <person name="Buettner E."/>
        </authorList>
    </citation>
    <scope>NUCLEOTIDE SEQUENCE</scope>
    <source>
        <strain evidence="1">CU02</strain>
    </source>
</reference>
<keyword evidence="2" id="KW-1185">Reference proteome</keyword>
<protein>
    <submittedName>
        <fullName evidence="1">Uncharacterized protein</fullName>
    </submittedName>
</protein>
<evidence type="ECO:0000313" key="2">
    <source>
        <dbReference type="Proteomes" id="UP001153331"/>
    </source>
</evidence>
<gene>
    <name evidence="1" type="ORF">OPT61_g9647</name>
</gene>
<name>A0ACC2HTH3_9PLEO</name>
<dbReference type="Proteomes" id="UP001153331">
    <property type="component" value="Unassembled WGS sequence"/>
</dbReference>
<organism evidence="1 2">
    <name type="scientific">Boeremia exigua</name>
    <dbReference type="NCBI Taxonomy" id="749465"/>
    <lineage>
        <taxon>Eukaryota</taxon>
        <taxon>Fungi</taxon>
        <taxon>Dikarya</taxon>
        <taxon>Ascomycota</taxon>
        <taxon>Pezizomycotina</taxon>
        <taxon>Dothideomycetes</taxon>
        <taxon>Pleosporomycetidae</taxon>
        <taxon>Pleosporales</taxon>
        <taxon>Pleosporineae</taxon>
        <taxon>Didymellaceae</taxon>
        <taxon>Boeremia</taxon>
    </lineage>
</organism>
<comment type="caution">
    <text evidence="1">The sequence shown here is derived from an EMBL/GenBank/DDBJ whole genome shotgun (WGS) entry which is preliminary data.</text>
</comment>
<evidence type="ECO:0000313" key="1">
    <source>
        <dbReference type="EMBL" id="KAJ8106271.1"/>
    </source>
</evidence>